<sequence length="653" mass="69968">MDLYRDLRGPGAARISDAREFSVHPGGRRALFAGVMALYDGHLVARIYEIDLQSGVSKPVGDRPAAERLPRYSPDGKRFAYLADAAGSGNYQLVVGDAASGVVAATPVVPGWVEDFRWSPDGTRIAMVVAGHGADRAGADGAIATLRAEAPPASWAPRIETEIEPWRWRRAWIHECDGRRSNPVGPDDLNIWELDWLGGEALAVVASPGAGEGLWYSAGLTLVPLDGAPTRELHRPVRQIGCLAGSLEGRSLAFVEALCSDRKIIAGDLHIRDDLTGAIRSVGTHGVDVGQIAWRPDGAMIVAGQRGAETVVARLDPDSGVWDERWSSDRLSTGGYYPAIAPFGESGDCVLVGEGFFTPPEIAIIEDGRYRVIVSLDLGGSAVPPLPEAILVEWTASDGLAIDGWLIRPPGDGPHPLIMVVHGGPIWQSRPRWLGRSPYLLALSRAGYALFFPNPRGSNGKGQGFAERVLGDLCGADAEDCRSGLDLLIESGIADPDRLGVTGTSYGGMQSYHLVTVDDRFSAAVAVSPIANLHTQQALSNIPEFVELFLANALADPRLCTNRSPVTRAAAVRTPMLSICGALDRCTPPEEARQFHDALVRCGRPSTLVIYPEEGHGVHGFPAIIDFTARLSCWFDDHMPVSRPDQRGHGAML</sequence>
<dbReference type="PANTHER" id="PTHR42776">
    <property type="entry name" value="SERINE PEPTIDASE S9 FAMILY MEMBER"/>
    <property type="match status" value="1"/>
</dbReference>
<dbReference type="SUPFAM" id="SSF82171">
    <property type="entry name" value="DPP6 N-terminal domain-like"/>
    <property type="match status" value="1"/>
</dbReference>
<dbReference type="KEGG" id="rdi:CMV14_16420"/>
<keyword evidence="2" id="KW-0645">Protease</keyword>
<dbReference type="AlphaFoldDB" id="A0A2A4FTS4"/>
<protein>
    <submittedName>
        <fullName evidence="4">S9 family peptidase</fullName>
    </submittedName>
</protein>
<evidence type="ECO:0000313" key="4">
    <source>
        <dbReference type="EMBL" id="PCE41130.1"/>
    </source>
</evidence>
<dbReference type="InterPro" id="IPR001375">
    <property type="entry name" value="Peptidase_S9_cat"/>
</dbReference>
<dbReference type="EMBL" id="NWUF01000018">
    <property type="protein sequence ID" value="PCE41130.1"/>
    <property type="molecule type" value="Genomic_DNA"/>
</dbReference>
<dbReference type="InterPro" id="IPR011659">
    <property type="entry name" value="WD40"/>
</dbReference>
<evidence type="ECO:0000256" key="1">
    <source>
        <dbReference type="ARBA" id="ARBA00022801"/>
    </source>
</evidence>
<keyword evidence="5" id="KW-1185">Reference proteome</keyword>
<keyword evidence="2" id="KW-0720">Serine protease</keyword>
<dbReference type="InterPro" id="IPR029058">
    <property type="entry name" value="AB_hydrolase_fold"/>
</dbReference>
<name>A0A2A4FTS4_9SPHN</name>
<dbReference type="SUPFAM" id="SSF53474">
    <property type="entry name" value="alpha/beta-Hydrolases"/>
    <property type="match status" value="1"/>
</dbReference>
<comment type="caution">
    <text evidence="4">The sequence shown here is derived from an EMBL/GenBank/DDBJ whole genome shotgun (WGS) entry which is preliminary data.</text>
</comment>
<evidence type="ECO:0000256" key="2">
    <source>
        <dbReference type="ARBA" id="ARBA00022825"/>
    </source>
</evidence>
<gene>
    <name evidence="4" type="ORF">COO09_16640</name>
</gene>
<dbReference type="GO" id="GO:0004252">
    <property type="term" value="F:serine-type endopeptidase activity"/>
    <property type="evidence" value="ECO:0007669"/>
    <property type="project" value="TreeGrafter"/>
</dbReference>
<accession>A0A2A4FTS4</accession>
<organism evidence="4 5">
    <name type="scientific">Rhizorhabdus dicambivorans</name>
    <dbReference type="NCBI Taxonomy" id="1850238"/>
    <lineage>
        <taxon>Bacteria</taxon>
        <taxon>Pseudomonadati</taxon>
        <taxon>Pseudomonadota</taxon>
        <taxon>Alphaproteobacteria</taxon>
        <taxon>Sphingomonadales</taxon>
        <taxon>Sphingomonadaceae</taxon>
        <taxon>Rhizorhabdus</taxon>
    </lineage>
</organism>
<dbReference type="InterPro" id="IPR011042">
    <property type="entry name" value="6-blade_b-propeller_TolB-like"/>
</dbReference>
<feature type="domain" description="Peptidase S9 prolyl oligopeptidase catalytic" evidence="3">
    <location>
        <begin position="443"/>
        <end position="639"/>
    </location>
</feature>
<evidence type="ECO:0000313" key="5">
    <source>
        <dbReference type="Proteomes" id="UP000218934"/>
    </source>
</evidence>
<dbReference type="Proteomes" id="UP000218934">
    <property type="component" value="Unassembled WGS sequence"/>
</dbReference>
<dbReference type="PANTHER" id="PTHR42776:SF27">
    <property type="entry name" value="DIPEPTIDYL PEPTIDASE FAMILY MEMBER 6"/>
    <property type="match status" value="1"/>
</dbReference>
<keyword evidence="1" id="KW-0378">Hydrolase</keyword>
<proteinExistence type="predicted"/>
<evidence type="ECO:0000259" key="3">
    <source>
        <dbReference type="Pfam" id="PF00326"/>
    </source>
</evidence>
<dbReference type="Gene3D" id="3.40.50.1820">
    <property type="entry name" value="alpha/beta hydrolase"/>
    <property type="match status" value="1"/>
</dbReference>
<reference evidence="4 5" key="1">
    <citation type="submission" date="2017-09" db="EMBL/GenBank/DDBJ databases">
        <title>The Catabolism of 3,6-Dichlorosalicylic acid is Initiated by the Cytochrome P450 Monooxygenase DsmABC in Rhizorhabdus dicambivorans Ndbn-20.</title>
        <authorList>
            <person name="Na L."/>
        </authorList>
    </citation>
    <scope>NUCLEOTIDE SEQUENCE [LARGE SCALE GENOMIC DNA]</scope>
    <source>
        <strain evidence="4 5">Ndbn-20m</strain>
    </source>
</reference>
<dbReference type="Pfam" id="PF07676">
    <property type="entry name" value="PD40"/>
    <property type="match status" value="2"/>
</dbReference>
<dbReference type="Pfam" id="PF00326">
    <property type="entry name" value="Peptidase_S9"/>
    <property type="match status" value="1"/>
</dbReference>
<dbReference type="GO" id="GO:0006508">
    <property type="term" value="P:proteolysis"/>
    <property type="evidence" value="ECO:0007669"/>
    <property type="project" value="InterPro"/>
</dbReference>
<dbReference type="Gene3D" id="2.120.10.30">
    <property type="entry name" value="TolB, C-terminal domain"/>
    <property type="match status" value="1"/>
</dbReference>